<feature type="domain" description="MsrB" evidence="6">
    <location>
        <begin position="3"/>
        <end position="130"/>
    </location>
</feature>
<dbReference type="InterPro" id="IPR028427">
    <property type="entry name" value="Met_Sox_Rdtase_MsrB"/>
</dbReference>
<dbReference type="InterPro" id="IPR011057">
    <property type="entry name" value="Mss4-like_sf"/>
</dbReference>
<dbReference type="Pfam" id="PF01641">
    <property type="entry name" value="SelR"/>
    <property type="match status" value="1"/>
</dbReference>
<proteinExistence type="predicted"/>
<comment type="caution">
    <text evidence="7">The sequence shown here is derived from an EMBL/GenBank/DDBJ whole genome shotgun (WGS) entry which is preliminary data.</text>
</comment>
<dbReference type="SUPFAM" id="SSF51316">
    <property type="entry name" value="Mss4-like"/>
    <property type="match status" value="1"/>
</dbReference>
<comment type="catalytic activity">
    <reaction evidence="3">
        <text>L-methionyl-[protein] + [thioredoxin]-disulfide + H2O = L-methionyl-(R)-S-oxide-[protein] + [thioredoxin]-dithiol</text>
        <dbReference type="Rhea" id="RHEA:24164"/>
        <dbReference type="Rhea" id="RHEA-COMP:10698"/>
        <dbReference type="Rhea" id="RHEA-COMP:10700"/>
        <dbReference type="Rhea" id="RHEA-COMP:12313"/>
        <dbReference type="Rhea" id="RHEA-COMP:12314"/>
        <dbReference type="ChEBI" id="CHEBI:15377"/>
        <dbReference type="ChEBI" id="CHEBI:16044"/>
        <dbReference type="ChEBI" id="CHEBI:29950"/>
        <dbReference type="ChEBI" id="CHEBI:45764"/>
        <dbReference type="ChEBI" id="CHEBI:50058"/>
        <dbReference type="EC" id="1.8.4.12"/>
    </reaction>
</comment>
<sequence>MNDEEFKKRLNPEQYRIMRHGGMEIAFTGRYWKTEERGTYRCAACGNPLFRSKDKFDAGTGWPTFRKSLSDTSLEYKQDANAAGDVEMRCKKCHSNIGLRISEDGSYRANSIALDLEESDHAAVLEGVKDNLETAKDTYDDQRESREQDAEQTSAFASALGWISGFSQFFGGAAFGAVVGAAAALFFCYSAGTVVQSTNVQISTSTAATTSSPRVPPAAANQGTAVLPPATTTRPPAEAATTTIPADATTPSVGTPGDASGIATSTEP</sequence>
<evidence type="ECO:0000256" key="4">
    <source>
        <dbReference type="SAM" id="MobiDB-lite"/>
    </source>
</evidence>
<feature type="transmembrane region" description="Helical" evidence="5">
    <location>
        <begin position="169"/>
        <end position="192"/>
    </location>
</feature>
<dbReference type="InterPro" id="IPR002579">
    <property type="entry name" value="Met_Sox_Rdtase_MsrB_dom"/>
</dbReference>
<keyword evidence="5" id="KW-1133">Transmembrane helix</keyword>
<dbReference type="GO" id="GO:0006979">
    <property type="term" value="P:response to oxidative stress"/>
    <property type="evidence" value="ECO:0007669"/>
    <property type="project" value="InterPro"/>
</dbReference>
<gene>
    <name evidence="7" type="ORF">A2763_01410</name>
</gene>
<reference evidence="7 8" key="1">
    <citation type="journal article" date="2016" name="Nat. Commun.">
        <title>Thousands of microbial genomes shed light on interconnected biogeochemical processes in an aquifer system.</title>
        <authorList>
            <person name="Anantharaman K."/>
            <person name="Brown C.T."/>
            <person name="Hug L.A."/>
            <person name="Sharon I."/>
            <person name="Castelle C.J."/>
            <person name="Probst A.J."/>
            <person name="Thomas B.C."/>
            <person name="Singh A."/>
            <person name="Wilkins M.J."/>
            <person name="Karaoz U."/>
            <person name="Brodie E.L."/>
            <person name="Williams K.H."/>
            <person name="Hubbard S.S."/>
            <person name="Banfield J.F."/>
        </authorList>
    </citation>
    <scope>NUCLEOTIDE SEQUENCE [LARGE SCALE GENOMIC DNA]</scope>
</reference>
<evidence type="ECO:0000256" key="5">
    <source>
        <dbReference type="SAM" id="Phobius"/>
    </source>
</evidence>
<organism evidence="7 8">
    <name type="scientific">Candidatus Kaiserbacteria bacterium RIFCSPHIGHO2_01_FULL_54_36</name>
    <dbReference type="NCBI Taxonomy" id="1798482"/>
    <lineage>
        <taxon>Bacteria</taxon>
        <taxon>Candidatus Kaiseribacteriota</taxon>
    </lineage>
</organism>
<dbReference type="PANTHER" id="PTHR10173:SF52">
    <property type="entry name" value="METHIONINE-R-SULFOXIDE REDUCTASE B1"/>
    <property type="match status" value="1"/>
</dbReference>
<dbReference type="GO" id="GO:0030091">
    <property type="term" value="P:protein repair"/>
    <property type="evidence" value="ECO:0007669"/>
    <property type="project" value="InterPro"/>
</dbReference>
<feature type="compositionally biased region" description="Low complexity" evidence="4">
    <location>
        <begin position="206"/>
        <end position="251"/>
    </location>
</feature>
<evidence type="ECO:0000256" key="3">
    <source>
        <dbReference type="ARBA" id="ARBA00048488"/>
    </source>
</evidence>
<feature type="region of interest" description="Disordered" evidence="4">
    <location>
        <begin position="206"/>
        <end position="268"/>
    </location>
</feature>
<keyword evidence="2" id="KW-0560">Oxidoreductase</keyword>
<keyword evidence="5" id="KW-0472">Membrane</keyword>
<dbReference type="EMBL" id="MFKV01000015">
    <property type="protein sequence ID" value="OGG50303.1"/>
    <property type="molecule type" value="Genomic_DNA"/>
</dbReference>
<evidence type="ECO:0000313" key="7">
    <source>
        <dbReference type="EMBL" id="OGG50303.1"/>
    </source>
</evidence>
<dbReference type="PROSITE" id="PS51790">
    <property type="entry name" value="MSRB"/>
    <property type="match status" value="1"/>
</dbReference>
<evidence type="ECO:0000259" key="6">
    <source>
        <dbReference type="PROSITE" id="PS51790"/>
    </source>
</evidence>
<dbReference type="STRING" id="1798482.A2763_01410"/>
<dbReference type="EC" id="1.8.4.12" evidence="1"/>
<accession>A0A1F6CM32</accession>
<dbReference type="Gene3D" id="2.170.150.20">
    <property type="entry name" value="Peptide methionine sulfoxide reductase"/>
    <property type="match status" value="1"/>
</dbReference>
<dbReference type="PANTHER" id="PTHR10173">
    <property type="entry name" value="METHIONINE SULFOXIDE REDUCTASE"/>
    <property type="match status" value="1"/>
</dbReference>
<protein>
    <recommendedName>
        <fullName evidence="1">peptide-methionine (R)-S-oxide reductase</fullName>
        <ecNumber evidence="1">1.8.4.12</ecNumber>
    </recommendedName>
</protein>
<evidence type="ECO:0000313" key="8">
    <source>
        <dbReference type="Proteomes" id="UP000178370"/>
    </source>
</evidence>
<name>A0A1F6CM32_9BACT</name>
<dbReference type="GO" id="GO:0033743">
    <property type="term" value="F:peptide-methionine (R)-S-oxide reductase activity"/>
    <property type="evidence" value="ECO:0007669"/>
    <property type="project" value="UniProtKB-EC"/>
</dbReference>
<evidence type="ECO:0000256" key="2">
    <source>
        <dbReference type="ARBA" id="ARBA00023002"/>
    </source>
</evidence>
<dbReference type="Proteomes" id="UP000178370">
    <property type="component" value="Unassembled WGS sequence"/>
</dbReference>
<dbReference type="GO" id="GO:0005737">
    <property type="term" value="C:cytoplasm"/>
    <property type="evidence" value="ECO:0007669"/>
    <property type="project" value="TreeGrafter"/>
</dbReference>
<dbReference type="AlphaFoldDB" id="A0A1F6CM32"/>
<evidence type="ECO:0000256" key="1">
    <source>
        <dbReference type="ARBA" id="ARBA00012499"/>
    </source>
</evidence>
<keyword evidence="5" id="KW-0812">Transmembrane</keyword>